<dbReference type="Gene3D" id="3.40.30.10">
    <property type="entry name" value="Glutaredoxin"/>
    <property type="match status" value="1"/>
</dbReference>
<organism evidence="2 3">
    <name type="scientific">Streptococcus sinensis</name>
    <dbReference type="NCBI Taxonomy" id="176090"/>
    <lineage>
        <taxon>Bacteria</taxon>
        <taxon>Bacillati</taxon>
        <taxon>Bacillota</taxon>
        <taxon>Bacilli</taxon>
        <taxon>Lactobacillales</taxon>
        <taxon>Streptococcaceae</taxon>
        <taxon>Streptococcus</taxon>
    </lineage>
</organism>
<keyword evidence="3" id="KW-1185">Reference proteome</keyword>
<dbReference type="InterPro" id="IPR036249">
    <property type="entry name" value="Thioredoxin-like_sf"/>
</dbReference>
<dbReference type="AlphaFoldDB" id="A0A0A0DGS2"/>
<keyword evidence="1" id="KW-0472">Membrane</keyword>
<evidence type="ECO:0000313" key="3">
    <source>
        <dbReference type="Proteomes" id="UP000030019"/>
    </source>
</evidence>
<sequence length="154" mass="17428">MDNRFKILKLVCGTLAAIVMLSFTIVGIQTTWTDYVARDYDKHLTEQVYVDTAVNQNVNLIFYKKGCPYCEKGKTAVITAAKKSVYPTFYINVESEFGQVLVKKYQVKKAATLVTLRNGKPQLYLYAAKDREGDIKADKIAIKEALNDSKNKDQ</sequence>
<dbReference type="STRING" id="176090.SSIN_1195"/>
<comment type="caution">
    <text evidence="2">The sequence shown here is derived from an EMBL/GenBank/DDBJ whole genome shotgun (WGS) entry which is preliminary data.</text>
</comment>
<reference evidence="2 3" key="1">
    <citation type="submission" date="2014-06" db="EMBL/GenBank/DDBJ databases">
        <authorList>
            <person name="Teng J.L."/>
            <person name="Huang Y."/>
            <person name="Tse H."/>
            <person name="Lau S.K."/>
            <person name="Woo P.C."/>
        </authorList>
    </citation>
    <scope>NUCLEOTIDE SEQUENCE [LARGE SCALE GENOMIC DNA]</scope>
    <source>
        <strain evidence="2 3">HKU4</strain>
    </source>
</reference>
<proteinExistence type="predicted"/>
<dbReference type="EMBL" id="JPEN01000068">
    <property type="protein sequence ID" value="KGM37053.1"/>
    <property type="molecule type" value="Genomic_DNA"/>
</dbReference>
<keyword evidence="1" id="KW-1133">Transmembrane helix</keyword>
<dbReference type="SUPFAM" id="SSF52833">
    <property type="entry name" value="Thioredoxin-like"/>
    <property type="match status" value="1"/>
</dbReference>
<name>A0A0A0DGS2_9STRE</name>
<gene>
    <name evidence="2" type="ORF">SSIN_1195</name>
</gene>
<keyword evidence="1" id="KW-0812">Transmembrane</keyword>
<feature type="transmembrane region" description="Helical" evidence="1">
    <location>
        <begin position="7"/>
        <end position="28"/>
    </location>
</feature>
<accession>A0A0A0DGS2</accession>
<evidence type="ECO:0008006" key="4">
    <source>
        <dbReference type="Google" id="ProtNLM"/>
    </source>
</evidence>
<dbReference type="RefSeq" id="WP_037616789.1">
    <property type="nucleotide sequence ID" value="NZ_JPEN01000068.1"/>
</dbReference>
<dbReference type="PATRIC" id="fig|176090.4.peg.1160"/>
<evidence type="ECO:0000256" key="1">
    <source>
        <dbReference type="SAM" id="Phobius"/>
    </source>
</evidence>
<evidence type="ECO:0000313" key="2">
    <source>
        <dbReference type="EMBL" id="KGM37053.1"/>
    </source>
</evidence>
<dbReference type="Proteomes" id="UP000030019">
    <property type="component" value="Unassembled WGS sequence"/>
</dbReference>
<protein>
    <recommendedName>
        <fullName evidence="4">Thioredoxin/glutaredoxin</fullName>
    </recommendedName>
</protein>